<organism evidence="1 2">
    <name type="scientific">Trifolium medium</name>
    <dbReference type="NCBI Taxonomy" id="97028"/>
    <lineage>
        <taxon>Eukaryota</taxon>
        <taxon>Viridiplantae</taxon>
        <taxon>Streptophyta</taxon>
        <taxon>Embryophyta</taxon>
        <taxon>Tracheophyta</taxon>
        <taxon>Spermatophyta</taxon>
        <taxon>Magnoliopsida</taxon>
        <taxon>eudicotyledons</taxon>
        <taxon>Gunneridae</taxon>
        <taxon>Pentapetalae</taxon>
        <taxon>rosids</taxon>
        <taxon>fabids</taxon>
        <taxon>Fabales</taxon>
        <taxon>Fabaceae</taxon>
        <taxon>Papilionoideae</taxon>
        <taxon>50 kb inversion clade</taxon>
        <taxon>NPAAA clade</taxon>
        <taxon>Hologalegina</taxon>
        <taxon>IRL clade</taxon>
        <taxon>Trifolieae</taxon>
        <taxon>Trifolium</taxon>
    </lineage>
</organism>
<dbReference type="AlphaFoldDB" id="A0A392QQ65"/>
<name>A0A392QQ65_9FABA</name>
<evidence type="ECO:0000313" key="2">
    <source>
        <dbReference type="Proteomes" id="UP000265520"/>
    </source>
</evidence>
<keyword evidence="2" id="KW-1185">Reference proteome</keyword>
<dbReference type="Proteomes" id="UP000265520">
    <property type="component" value="Unassembled WGS sequence"/>
</dbReference>
<accession>A0A392QQ65</accession>
<reference evidence="1 2" key="1">
    <citation type="journal article" date="2018" name="Front. Plant Sci.">
        <title>Red Clover (Trifolium pratense) and Zigzag Clover (T. medium) - A Picture of Genomic Similarities and Differences.</title>
        <authorList>
            <person name="Dluhosova J."/>
            <person name="Istvanek J."/>
            <person name="Nedelnik J."/>
            <person name="Repkova J."/>
        </authorList>
    </citation>
    <scope>NUCLEOTIDE SEQUENCE [LARGE SCALE GENOMIC DNA]</scope>
    <source>
        <strain evidence="2">cv. 10/8</strain>
        <tissue evidence="1">Leaf</tissue>
    </source>
</reference>
<proteinExistence type="predicted"/>
<evidence type="ECO:0000313" key="1">
    <source>
        <dbReference type="EMBL" id="MCI25790.1"/>
    </source>
</evidence>
<protein>
    <submittedName>
        <fullName evidence="1">Neuroguidin-like</fullName>
    </submittedName>
</protein>
<feature type="non-terminal residue" evidence="1">
    <location>
        <position position="50"/>
    </location>
</feature>
<sequence>MQSIMMASSICALIFDYTSEEALLNHPDFNHGTLSSLYQLIARCLASSEQ</sequence>
<dbReference type="EMBL" id="LXQA010149404">
    <property type="protein sequence ID" value="MCI25790.1"/>
    <property type="molecule type" value="Genomic_DNA"/>
</dbReference>
<comment type="caution">
    <text evidence="1">The sequence shown here is derived from an EMBL/GenBank/DDBJ whole genome shotgun (WGS) entry which is preliminary data.</text>
</comment>